<protein>
    <submittedName>
        <fullName evidence="4 5">Acid phosphatase</fullName>
        <ecNumber evidence="5">3.1.3.2</ecNumber>
    </submittedName>
</protein>
<reference evidence="5 7" key="2">
    <citation type="submission" date="2018-06" db="EMBL/GenBank/DDBJ databases">
        <authorList>
            <consortium name="Pathogen Informatics"/>
            <person name="Doyle S."/>
        </authorList>
    </citation>
    <scope>NUCLEOTIDE SEQUENCE [LARGE SCALE GENOMIC DNA]</scope>
    <source>
        <strain evidence="5 7">NCTC12022</strain>
    </source>
</reference>
<dbReference type="Proteomes" id="UP000251942">
    <property type="component" value="Unassembled WGS sequence"/>
</dbReference>
<evidence type="ECO:0000313" key="4">
    <source>
        <dbReference type="EMBL" id="KTC95254.1"/>
    </source>
</evidence>
<dbReference type="STRING" id="453.Lfee_2918"/>
<dbReference type="GO" id="GO:0003993">
    <property type="term" value="F:acid phosphatase activity"/>
    <property type="evidence" value="ECO:0007669"/>
    <property type="project" value="UniProtKB-EC"/>
</dbReference>
<dbReference type="EMBL" id="UASS01000002">
    <property type="protein sequence ID" value="SPX59701.1"/>
    <property type="molecule type" value="Genomic_DNA"/>
</dbReference>
<dbReference type="PANTHER" id="PTHR11567">
    <property type="entry name" value="ACID PHOSPHATASE-RELATED"/>
    <property type="match status" value="1"/>
</dbReference>
<dbReference type="EMBL" id="LNYB01000085">
    <property type="protein sequence ID" value="KTC95254.1"/>
    <property type="molecule type" value="Genomic_DNA"/>
</dbReference>
<dbReference type="InterPro" id="IPR033379">
    <property type="entry name" value="Acid_Pase_AS"/>
</dbReference>
<dbReference type="PATRIC" id="fig|453.4.peg.3189"/>
<sequence length="341" mass="39023">MKVLIKNCFFIFLAVAVSNAFAQEKLIFALELIRHGDRTPLEEIPNAPHDWKRGVGELTQRGWYQELESGRAARKKYVKQYHLLPANYNPRLVYVRSTDTKRTIASANAFLLGLYPSKMRRGSIPVHAISKSQDNLLIVTPGKNIFSLIKLYFISRKAWQEQTSYRQEKLRRWRSITGLSLKNYQQIVPLADNLYIRRIHHVPMPKGISNDDANEIIQLGKWAVVNYFKLRQVSYPMGHSFLNETNNYFVNAVEKRSSLKYVLLSAHDSSIMSVMATLGAPLESIPPYASHVDFALFKNNKNYYIRVSYNDKLVTIPACGGTVCSLSQFYVLAQATKQQIA</sequence>
<dbReference type="InterPro" id="IPR000560">
    <property type="entry name" value="His_Pase_clade-2"/>
</dbReference>
<name>A0A0W0TI44_9GAMM</name>
<dbReference type="InterPro" id="IPR029033">
    <property type="entry name" value="His_PPase_superfam"/>
</dbReference>
<organism evidence="4 6">
    <name type="scientific">Legionella feeleii</name>
    <dbReference type="NCBI Taxonomy" id="453"/>
    <lineage>
        <taxon>Bacteria</taxon>
        <taxon>Pseudomonadati</taxon>
        <taxon>Pseudomonadota</taxon>
        <taxon>Gammaproteobacteria</taxon>
        <taxon>Legionellales</taxon>
        <taxon>Legionellaceae</taxon>
        <taxon>Legionella</taxon>
    </lineage>
</organism>
<dbReference type="OrthoDB" id="5605418at2"/>
<dbReference type="InterPro" id="IPR050645">
    <property type="entry name" value="Histidine_acid_phosphatase"/>
</dbReference>
<evidence type="ECO:0000256" key="1">
    <source>
        <dbReference type="ARBA" id="ARBA00005375"/>
    </source>
</evidence>
<dbReference type="Pfam" id="PF00328">
    <property type="entry name" value="His_Phos_2"/>
    <property type="match status" value="1"/>
</dbReference>
<evidence type="ECO:0000256" key="2">
    <source>
        <dbReference type="ARBA" id="ARBA00022801"/>
    </source>
</evidence>
<reference evidence="4 6" key="1">
    <citation type="submission" date="2015-11" db="EMBL/GenBank/DDBJ databases">
        <title>Genomic analysis of 38 Legionella species identifies large and diverse effector repertoires.</title>
        <authorList>
            <person name="Burstein D."/>
            <person name="Amaro F."/>
            <person name="Zusman T."/>
            <person name="Lifshitz Z."/>
            <person name="Cohen O."/>
            <person name="Gilbert J.A."/>
            <person name="Pupko T."/>
            <person name="Shuman H.A."/>
            <person name="Segal G."/>
        </authorList>
    </citation>
    <scope>NUCLEOTIDE SEQUENCE [LARGE SCALE GENOMIC DNA]</scope>
    <source>
        <strain evidence="4 6">WO-44C</strain>
    </source>
</reference>
<accession>A0A0W0TI44</accession>
<dbReference type="AlphaFoldDB" id="A0A0W0TI44"/>
<dbReference type="EC" id="3.1.3.2" evidence="5"/>
<keyword evidence="6" id="KW-1185">Reference proteome</keyword>
<feature type="signal peptide" evidence="3">
    <location>
        <begin position="1"/>
        <end position="22"/>
    </location>
</feature>
<keyword evidence="2 5" id="KW-0378">Hydrolase</keyword>
<dbReference type="PANTHER" id="PTHR11567:SF110">
    <property type="entry name" value="2-PHOSPHOXYLOSE PHOSPHATASE 1"/>
    <property type="match status" value="1"/>
</dbReference>
<evidence type="ECO:0000256" key="3">
    <source>
        <dbReference type="SAM" id="SignalP"/>
    </source>
</evidence>
<proteinExistence type="inferred from homology"/>
<feature type="chain" id="PRO_5036003010" evidence="3">
    <location>
        <begin position="23"/>
        <end position="341"/>
    </location>
</feature>
<dbReference type="Proteomes" id="UP000054698">
    <property type="component" value="Unassembled WGS sequence"/>
</dbReference>
<dbReference type="Gene3D" id="3.40.50.1240">
    <property type="entry name" value="Phosphoglycerate mutase-like"/>
    <property type="match status" value="1"/>
</dbReference>
<evidence type="ECO:0000313" key="5">
    <source>
        <dbReference type="EMBL" id="SPX59701.1"/>
    </source>
</evidence>
<dbReference type="SUPFAM" id="SSF53254">
    <property type="entry name" value="Phosphoglycerate mutase-like"/>
    <property type="match status" value="1"/>
</dbReference>
<dbReference type="PROSITE" id="PS00616">
    <property type="entry name" value="HIS_ACID_PHOSPHAT_1"/>
    <property type="match status" value="1"/>
</dbReference>
<keyword evidence="3" id="KW-0732">Signal</keyword>
<evidence type="ECO:0000313" key="7">
    <source>
        <dbReference type="Proteomes" id="UP000251942"/>
    </source>
</evidence>
<comment type="similarity">
    <text evidence="1">Belongs to the histidine acid phosphatase family.</text>
</comment>
<dbReference type="CDD" id="cd07061">
    <property type="entry name" value="HP_HAP_like"/>
    <property type="match status" value="1"/>
</dbReference>
<dbReference type="RefSeq" id="WP_058447724.1">
    <property type="nucleotide sequence ID" value="NZ_CAAAHT010000004.1"/>
</dbReference>
<gene>
    <name evidence="4" type="primary">map_2</name>
    <name evidence="4" type="ORF">Lfee_2918</name>
    <name evidence="5" type="ORF">NCTC12022_00412</name>
</gene>
<evidence type="ECO:0000313" key="6">
    <source>
        <dbReference type="Proteomes" id="UP000054698"/>
    </source>
</evidence>